<evidence type="ECO:0000256" key="1">
    <source>
        <dbReference type="SAM" id="MobiDB-lite"/>
    </source>
</evidence>
<dbReference type="RefSeq" id="WP_089411717.1">
    <property type="nucleotide sequence ID" value="NZ_FZQA01000002.1"/>
</dbReference>
<keyword evidence="2" id="KW-0808">Transferase</keyword>
<proteinExistence type="predicted"/>
<keyword evidence="2" id="KW-0489">Methyltransferase</keyword>
<sequence>MLKYMLAGVAAAALVACSQETPVEEPAAPVETETTAPSEPAMMAEEKLDAVLAAQPDDVKARYQWRHPRETLQFFGVEPGMTVVEALPGGGWYSKILIPYLGADGHLIGASYAMEMWPLFGGFATEEFIEGQRTWPVDWPAQMREAVGEGAKISAFQFGSMPAAFEGKADVVLFIRALHNMARFEDEGGFLTQGLADAYAVLKPGGIVGVVQHRAPEDSPDEWASGDAGYLKQSALIARFEEAGFEFVGASEINANPNDQPTTDDIVWRLPPTLGTSREDPELRAQMEAIGESDRMTLKFRKPE</sequence>
<accession>A0A239PQH7</accession>
<dbReference type="Gene3D" id="3.40.50.150">
    <property type="entry name" value="Vaccinia Virus protein VP39"/>
    <property type="match status" value="2"/>
</dbReference>
<dbReference type="SUPFAM" id="SSF53335">
    <property type="entry name" value="S-adenosyl-L-methionine-dependent methyltransferases"/>
    <property type="match status" value="1"/>
</dbReference>
<protein>
    <submittedName>
        <fullName evidence="2">Predicted methyltransferase</fullName>
    </submittedName>
</protein>
<evidence type="ECO:0000313" key="2">
    <source>
        <dbReference type="EMBL" id="SNT72202.1"/>
    </source>
</evidence>
<dbReference type="Proteomes" id="UP000198346">
    <property type="component" value="Unassembled WGS sequence"/>
</dbReference>
<organism evidence="2 3">
    <name type="scientific">Amphiplicatus metriothermophilus</name>
    <dbReference type="NCBI Taxonomy" id="1519374"/>
    <lineage>
        <taxon>Bacteria</taxon>
        <taxon>Pseudomonadati</taxon>
        <taxon>Pseudomonadota</taxon>
        <taxon>Alphaproteobacteria</taxon>
        <taxon>Parvularculales</taxon>
        <taxon>Parvularculaceae</taxon>
        <taxon>Amphiplicatus</taxon>
    </lineage>
</organism>
<dbReference type="PIRSF" id="PIRSF031679">
    <property type="entry name" value="Mtase_Alr7345_prd"/>
    <property type="match status" value="1"/>
</dbReference>
<feature type="region of interest" description="Disordered" evidence="1">
    <location>
        <begin position="252"/>
        <end position="280"/>
    </location>
</feature>
<gene>
    <name evidence="2" type="ORF">SAMN06297382_1238</name>
</gene>
<dbReference type="OrthoDB" id="9801692at2"/>
<name>A0A239PQH7_9PROT</name>
<dbReference type="GO" id="GO:0032259">
    <property type="term" value="P:methylation"/>
    <property type="evidence" value="ECO:0007669"/>
    <property type="project" value="UniProtKB-KW"/>
</dbReference>
<evidence type="ECO:0000313" key="3">
    <source>
        <dbReference type="Proteomes" id="UP000198346"/>
    </source>
</evidence>
<dbReference type="InterPro" id="IPR016980">
    <property type="entry name" value="S-AdoMet-dep_MeTrfase_Alr7345"/>
</dbReference>
<dbReference type="GO" id="GO:0008168">
    <property type="term" value="F:methyltransferase activity"/>
    <property type="evidence" value="ECO:0007669"/>
    <property type="project" value="UniProtKB-KW"/>
</dbReference>
<dbReference type="EMBL" id="FZQA01000002">
    <property type="protein sequence ID" value="SNT72202.1"/>
    <property type="molecule type" value="Genomic_DNA"/>
</dbReference>
<dbReference type="PROSITE" id="PS51257">
    <property type="entry name" value="PROKAR_LIPOPROTEIN"/>
    <property type="match status" value="1"/>
</dbReference>
<dbReference type="AlphaFoldDB" id="A0A239PQH7"/>
<reference evidence="2 3" key="1">
    <citation type="submission" date="2017-07" db="EMBL/GenBank/DDBJ databases">
        <authorList>
            <person name="Sun Z.S."/>
            <person name="Albrecht U."/>
            <person name="Echele G."/>
            <person name="Lee C.C."/>
        </authorList>
    </citation>
    <scope>NUCLEOTIDE SEQUENCE [LARGE SCALE GENOMIC DNA]</scope>
    <source>
        <strain evidence="2 3">CGMCC 1.12710</strain>
    </source>
</reference>
<keyword evidence="3" id="KW-1185">Reference proteome</keyword>
<feature type="compositionally biased region" description="Polar residues" evidence="1">
    <location>
        <begin position="253"/>
        <end position="263"/>
    </location>
</feature>
<dbReference type="InterPro" id="IPR029063">
    <property type="entry name" value="SAM-dependent_MTases_sf"/>
</dbReference>